<comment type="caution">
    <text evidence="1">The sequence shown here is derived from an EMBL/GenBank/DDBJ whole genome shotgun (WGS) entry which is preliminary data.</text>
</comment>
<proteinExistence type="predicted"/>
<reference evidence="1" key="1">
    <citation type="submission" date="2021-06" db="EMBL/GenBank/DDBJ databases">
        <authorList>
            <person name="Kallberg Y."/>
            <person name="Tangrot J."/>
            <person name="Rosling A."/>
        </authorList>
    </citation>
    <scope>NUCLEOTIDE SEQUENCE</scope>
    <source>
        <strain evidence="1">UK204</strain>
    </source>
</reference>
<dbReference type="AlphaFoldDB" id="A0A9N9B2D5"/>
<gene>
    <name evidence="1" type="ORF">FCALED_LOCUS6072</name>
</gene>
<name>A0A9N9B2D5_9GLOM</name>
<dbReference type="EMBL" id="CAJVPQ010001392">
    <property type="protein sequence ID" value="CAG8550016.1"/>
    <property type="molecule type" value="Genomic_DNA"/>
</dbReference>
<evidence type="ECO:0000313" key="2">
    <source>
        <dbReference type="Proteomes" id="UP000789570"/>
    </source>
</evidence>
<keyword evidence="2" id="KW-1185">Reference proteome</keyword>
<accession>A0A9N9B2D5</accession>
<protein>
    <submittedName>
        <fullName evidence="1">15312_t:CDS:1</fullName>
    </submittedName>
</protein>
<dbReference type="Proteomes" id="UP000789570">
    <property type="component" value="Unassembled WGS sequence"/>
</dbReference>
<evidence type="ECO:0000313" key="1">
    <source>
        <dbReference type="EMBL" id="CAG8550016.1"/>
    </source>
</evidence>
<organism evidence="1 2">
    <name type="scientific">Funneliformis caledonium</name>
    <dbReference type="NCBI Taxonomy" id="1117310"/>
    <lineage>
        <taxon>Eukaryota</taxon>
        <taxon>Fungi</taxon>
        <taxon>Fungi incertae sedis</taxon>
        <taxon>Mucoromycota</taxon>
        <taxon>Glomeromycotina</taxon>
        <taxon>Glomeromycetes</taxon>
        <taxon>Glomerales</taxon>
        <taxon>Glomeraceae</taxon>
        <taxon>Funneliformis</taxon>
    </lineage>
</organism>
<sequence length="71" mass="7791">MKNDEKDPNSQEAAIPKKVNFDNRILITGEERVIQSSNKSKGKGILKMINGPTRSYSVLSVADYALSILAP</sequence>